<keyword evidence="3" id="KW-1185">Reference proteome</keyword>
<sequence>MAAKAARLEESTDGEGTSDASVQGVSGKRKKKSGKYRRKSKRSKKDPPPAWLTDGSPPELDLIIELCGIVSDSGLQGLSDLTQQLICPELYVPASECTLTLGCLISACAREDRMQTFTDFNHMILLVRLAFHLQNRSGFKIARTQSKRLNQNVTINLLVDSLVFALHNPEHSALSDPLITLMGATLIPQIPPTDNAMDFFDIGGMDALCDGFQTK</sequence>
<evidence type="ECO:0000313" key="2">
    <source>
        <dbReference type="EMBL" id="KIM75111.1"/>
    </source>
</evidence>
<dbReference type="EMBL" id="KN833050">
    <property type="protein sequence ID" value="KIM75111.1"/>
    <property type="molecule type" value="Genomic_DNA"/>
</dbReference>
<feature type="compositionally biased region" description="Polar residues" evidence="1">
    <location>
        <begin position="14"/>
        <end position="24"/>
    </location>
</feature>
<gene>
    <name evidence="2" type="ORF">PILCRDRAFT_92229</name>
</gene>
<protein>
    <submittedName>
        <fullName evidence="2">Uncharacterized protein</fullName>
    </submittedName>
</protein>
<accession>A0A0C3F5I4</accession>
<proteinExistence type="predicted"/>
<dbReference type="InParanoid" id="A0A0C3F5I4"/>
<dbReference type="Proteomes" id="UP000054166">
    <property type="component" value="Unassembled WGS sequence"/>
</dbReference>
<dbReference type="AlphaFoldDB" id="A0A0C3F5I4"/>
<feature type="region of interest" description="Disordered" evidence="1">
    <location>
        <begin position="1"/>
        <end position="54"/>
    </location>
</feature>
<dbReference type="HOGENOM" id="CLU_1283697_0_0_1"/>
<evidence type="ECO:0000313" key="3">
    <source>
        <dbReference type="Proteomes" id="UP000054166"/>
    </source>
</evidence>
<evidence type="ECO:0000256" key="1">
    <source>
        <dbReference type="SAM" id="MobiDB-lite"/>
    </source>
</evidence>
<reference evidence="3" key="2">
    <citation type="submission" date="2015-01" db="EMBL/GenBank/DDBJ databases">
        <title>Evolutionary Origins and Diversification of the Mycorrhizal Mutualists.</title>
        <authorList>
            <consortium name="DOE Joint Genome Institute"/>
            <consortium name="Mycorrhizal Genomics Consortium"/>
            <person name="Kohler A."/>
            <person name="Kuo A."/>
            <person name="Nagy L.G."/>
            <person name="Floudas D."/>
            <person name="Copeland A."/>
            <person name="Barry K.W."/>
            <person name="Cichocki N."/>
            <person name="Veneault-Fourrey C."/>
            <person name="LaButti K."/>
            <person name="Lindquist E.A."/>
            <person name="Lipzen A."/>
            <person name="Lundell T."/>
            <person name="Morin E."/>
            <person name="Murat C."/>
            <person name="Riley R."/>
            <person name="Ohm R."/>
            <person name="Sun H."/>
            <person name="Tunlid A."/>
            <person name="Henrissat B."/>
            <person name="Grigoriev I.V."/>
            <person name="Hibbett D.S."/>
            <person name="Martin F."/>
        </authorList>
    </citation>
    <scope>NUCLEOTIDE SEQUENCE [LARGE SCALE GENOMIC DNA]</scope>
    <source>
        <strain evidence="3">F 1598</strain>
    </source>
</reference>
<feature type="compositionally biased region" description="Basic residues" evidence="1">
    <location>
        <begin position="27"/>
        <end position="44"/>
    </location>
</feature>
<name>A0A0C3F5I4_PILCF</name>
<feature type="compositionally biased region" description="Basic and acidic residues" evidence="1">
    <location>
        <begin position="1"/>
        <end position="10"/>
    </location>
</feature>
<organism evidence="2 3">
    <name type="scientific">Piloderma croceum (strain F 1598)</name>
    <dbReference type="NCBI Taxonomy" id="765440"/>
    <lineage>
        <taxon>Eukaryota</taxon>
        <taxon>Fungi</taxon>
        <taxon>Dikarya</taxon>
        <taxon>Basidiomycota</taxon>
        <taxon>Agaricomycotina</taxon>
        <taxon>Agaricomycetes</taxon>
        <taxon>Agaricomycetidae</taxon>
        <taxon>Atheliales</taxon>
        <taxon>Atheliaceae</taxon>
        <taxon>Piloderma</taxon>
    </lineage>
</organism>
<reference evidence="2 3" key="1">
    <citation type="submission" date="2014-04" db="EMBL/GenBank/DDBJ databases">
        <authorList>
            <consortium name="DOE Joint Genome Institute"/>
            <person name="Kuo A."/>
            <person name="Tarkka M."/>
            <person name="Buscot F."/>
            <person name="Kohler A."/>
            <person name="Nagy L.G."/>
            <person name="Floudas D."/>
            <person name="Copeland A."/>
            <person name="Barry K.W."/>
            <person name="Cichocki N."/>
            <person name="Veneault-Fourrey C."/>
            <person name="LaButti K."/>
            <person name="Lindquist E.A."/>
            <person name="Lipzen A."/>
            <person name="Lundell T."/>
            <person name="Morin E."/>
            <person name="Murat C."/>
            <person name="Sun H."/>
            <person name="Tunlid A."/>
            <person name="Henrissat B."/>
            <person name="Grigoriev I.V."/>
            <person name="Hibbett D.S."/>
            <person name="Martin F."/>
            <person name="Nordberg H.P."/>
            <person name="Cantor M.N."/>
            <person name="Hua S.X."/>
        </authorList>
    </citation>
    <scope>NUCLEOTIDE SEQUENCE [LARGE SCALE GENOMIC DNA]</scope>
    <source>
        <strain evidence="2 3">F 1598</strain>
    </source>
</reference>